<dbReference type="InterPro" id="IPR011993">
    <property type="entry name" value="PH-like_dom_sf"/>
</dbReference>
<accession>A0AAN8XGV0</accession>
<dbReference type="InterPro" id="IPR049395">
    <property type="entry name" value="ECT2_PH"/>
</dbReference>
<feature type="domain" description="DH" evidence="1">
    <location>
        <begin position="1"/>
        <end position="150"/>
    </location>
</feature>
<dbReference type="SUPFAM" id="SSF48065">
    <property type="entry name" value="DBL homology domain (DH-domain)"/>
    <property type="match status" value="1"/>
</dbReference>
<dbReference type="AlphaFoldDB" id="A0AAN8XGV0"/>
<dbReference type="GO" id="GO:0005938">
    <property type="term" value="C:cell cortex"/>
    <property type="evidence" value="ECO:0007669"/>
    <property type="project" value="TreeGrafter"/>
</dbReference>
<dbReference type="Gene3D" id="2.30.29.30">
    <property type="entry name" value="Pleckstrin-homology domain (PH domain)/Phosphotyrosine-binding domain (PTB)"/>
    <property type="match status" value="1"/>
</dbReference>
<protein>
    <submittedName>
        <fullName evidence="2">Protein T2</fullName>
    </submittedName>
</protein>
<dbReference type="InterPro" id="IPR000219">
    <property type="entry name" value="DH_dom"/>
</dbReference>
<dbReference type="GO" id="GO:2000431">
    <property type="term" value="P:regulation of cytokinesis, actomyosin contractile ring assembly"/>
    <property type="evidence" value="ECO:0007669"/>
    <property type="project" value="InterPro"/>
</dbReference>
<dbReference type="Pfam" id="PF00621">
    <property type="entry name" value="RhoGEF"/>
    <property type="match status" value="1"/>
</dbReference>
<dbReference type="CDD" id="cd01229">
    <property type="entry name" value="PH_Ect2"/>
    <property type="match status" value="1"/>
</dbReference>
<dbReference type="SMART" id="SM00325">
    <property type="entry name" value="RhoGEF"/>
    <property type="match status" value="1"/>
</dbReference>
<dbReference type="Gene3D" id="1.20.900.10">
    <property type="entry name" value="Dbl homology (DH) domain"/>
    <property type="match status" value="1"/>
</dbReference>
<keyword evidence="3" id="KW-1185">Reference proteome</keyword>
<dbReference type="GO" id="GO:0005634">
    <property type="term" value="C:nucleus"/>
    <property type="evidence" value="ECO:0007669"/>
    <property type="project" value="InterPro"/>
</dbReference>
<evidence type="ECO:0000313" key="2">
    <source>
        <dbReference type="EMBL" id="KAK7081363.1"/>
    </source>
</evidence>
<dbReference type="Pfam" id="PF21242">
    <property type="entry name" value="ECT2_PH"/>
    <property type="match status" value="1"/>
</dbReference>
<dbReference type="InterPro" id="IPR026817">
    <property type="entry name" value="Ect2"/>
</dbReference>
<organism evidence="2 3">
    <name type="scientific">Halocaridina rubra</name>
    <name type="common">Hawaiian red shrimp</name>
    <dbReference type="NCBI Taxonomy" id="373956"/>
    <lineage>
        <taxon>Eukaryota</taxon>
        <taxon>Metazoa</taxon>
        <taxon>Ecdysozoa</taxon>
        <taxon>Arthropoda</taxon>
        <taxon>Crustacea</taxon>
        <taxon>Multicrustacea</taxon>
        <taxon>Malacostraca</taxon>
        <taxon>Eumalacostraca</taxon>
        <taxon>Eucarida</taxon>
        <taxon>Decapoda</taxon>
        <taxon>Pleocyemata</taxon>
        <taxon>Caridea</taxon>
        <taxon>Atyoidea</taxon>
        <taxon>Atyidae</taxon>
        <taxon>Halocaridina</taxon>
    </lineage>
</organism>
<evidence type="ECO:0000259" key="1">
    <source>
        <dbReference type="PROSITE" id="PS50010"/>
    </source>
</evidence>
<evidence type="ECO:0000313" key="3">
    <source>
        <dbReference type="Proteomes" id="UP001381693"/>
    </source>
</evidence>
<dbReference type="PANTHER" id="PTHR16777">
    <property type="entry name" value="PROTEIN ECT2"/>
    <property type="match status" value="1"/>
</dbReference>
<dbReference type="SUPFAM" id="SSF50729">
    <property type="entry name" value="PH domain-like"/>
    <property type="match status" value="1"/>
</dbReference>
<dbReference type="Proteomes" id="UP001381693">
    <property type="component" value="Unassembled WGS sequence"/>
</dbReference>
<proteinExistence type="predicted"/>
<dbReference type="InterPro" id="IPR035899">
    <property type="entry name" value="DBL_dom_sf"/>
</dbReference>
<name>A0AAN8XGV0_HALRR</name>
<dbReference type="GO" id="GO:0000281">
    <property type="term" value="P:mitotic cytokinesis"/>
    <property type="evidence" value="ECO:0007669"/>
    <property type="project" value="TreeGrafter"/>
</dbReference>
<dbReference type="GO" id="GO:0007399">
    <property type="term" value="P:nervous system development"/>
    <property type="evidence" value="ECO:0007669"/>
    <property type="project" value="TreeGrafter"/>
</dbReference>
<comment type="caution">
    <text evidence="2">The sequence shown here is derived from an EMBL/GenBank/DDBJ whole genome shotgun (WGS) entry which is preliminary data.</text>
</comment>
<reference evidence="2 3" key="1">
    <citation type="submission" date="2023-11" db="EMBL/GenBank/DDBJ databases">
        <title>Halocaridina rubra genome assembly.</title>
        <authorList>
            <person name="Smith C."/>
        </authorList>
    </citation>
    <scope>NUCLEOTIDE SEQUENCE [LARGE SCALE GENOMIC DNA]</scope>
    <source>
        <strain evidence="2">EP-1</strain>
        <tissue evidence="2">Whole</tissue>
    </source>
</reference>
<dbReference type="PANTHER" id="PTHR16777:SF2">
    <property type="entry name" value="PROTEIN ECT2"/>
    <property type="match status" value="1"/>
</dbReference>
<gene>
    <name evidence="2" type="primary">ECT2_1</name>
    <name evidence="2" type="ORF">SK128_008531</name>
</gene>
<sequence>MLDAQELRYIFGNLPPIHEVHTRMRNDLLHLAHNWTEDSGIGEIIYRYSCDLERAYPPFINFFENMKEMIQKISAERPRFHAFLKIAQNKPECGRQSFQELLIRPVQRLPSMSLLINDILKHTDRTMPDHAALEQALDKIKSVMTFINDDKRKTEAKLKLFEIHNDIETCPPNLVASHRMYLSKVDVTELSDTCSGRGDTLTLFLFNDVLEICKKKSKYNSIKSPSRANLHTIKSIKSYKHIEMMNISNIKRIVDIRETEDCHSVFALIIRSNQELKERLFTFTLTSEETNKSDFLRLLCRTVANVVCRNDVVSVFFCLHIAMIAL</sequence>
<dbReference type="GO" id="GO:0005085">
    <property type="term" value="F:guanyl-nucleotide exchange factor activity"/>
    <property type="evidence" value="ECO:0007669"/>
    <property type="project" value="InterPro"/>
</dbReference>
<dbReference type="EMBL" id="JAXCGZ010005142">
    <property type="protein sequence ID" value="KAK7081363.1"/>
    <property type="molecule type" value="Genomic_DNA"/>
</dbReference>
<dbReference type="PROSITE" id="PS50010">
    <property type="entry name" value="DH_2"/>
    <property type="match status" value="1"/>
</dbReference>
<dbReference type="GO" id="GO:0005096">
    <property type="term" value="F:GTPase activator activity"/>
    <property type="evidence" value="ECO:0007669"/>
    <property type="project" value="InterPro"/>
</dbReference>